<feature type="domain" description="Integrase catalytic" evidence="2">
    <location>
        <begin position="106"/>
        <end position="285"/>
    </location>
</feature>
<dbReference type="EMBL" id="VSIX01000052">
    <property type="protein sequence ID" value="TYB31153.1"/>
    <property type="molecule type" value="Genomic_DNA"/>
</dbReference>
<dbReference type="Proteomes" id="UP000324143">
    <property type="component" value="Unassembled WGS sequence"/>
</dbReference>
<dbReference type="InterPro" id="IPR009057">
    <property type="entry name" value="Homeodomain-like_sf"/>
</dbReference>
<keyword evidence="4" id="KW-1185">Reference proteome</keyword>
<accession>A0A5D0MHR4</accession>
<sequence>MKGVAMYYTVKTMLDQGKSISGIARDLDIDRKTVRNIRDRVKNGEIKTPVIKKPSKLDPYKDIILDYIDQELSAVLIYEKLVEEKRVDITYSGVKKYVRKLRGPKHPHVPIVSPPAKEAQVDFGYAGYFNNGTKKVKTWIFCMRLSYSRYDYYELVIDQSIPTFIRCHINAFEYFGGVPEIVKIDNLKAGVLEANFYEPEIQHEYASMLSYYGSSPIPCKVRKPEEKGKVESGIKYVKNNFLKGLKTKNLSEAREKLRDWMDNKCNKRVHGTTRKVPVEEFYKKEKPCLLKLPAERYETYVVEKRRVNRYGHISFRYNHYSVPHEYIGEEVSLKAGRDILKIYSKNYTEIALHPLNKGTGNFITNEDHINDIKKRKGAVYYEEKCREIGDGAVSFLNNLKS</sequence>
<protein>
    <submittedName>
        <fullName evidence="3">IS21 family transposase</fullName>
    </submittedName>
</protein>
<evidence type="ECO:0000259" key="2">
    <source>
        <dbReference type="PROSITE" id="PS50994"/>
    </source>
</evidence>
<dbReference type="GO" id="GO:0003676">
    <property type="term" value="F:nucleic acid binding"/>
    <property type="evidence" value="ECO:0007669"/>
    <property type="project" value="InterPro"/>
</dbReference>
<evidence type="ECO:0000313" key="4">
    <source>
        <dbReference type="Proteomes" id="UP000324143"/>
    </source>
</evidence>
<dbReference type="Gene3D" id="3.30.420.10">
    <property type="entry name" value="Ribonuclease H-like superfamily/Ribonuclease H"/>
    <property type="match status" value="1"/>
</dbReference>
<dbReference type="NCBIfam" id="NF033546">
    <property type="entry name" value="transpos_IS21"/>
    <property type="match status" value="1"/>
</dbReference>
<dbReference type="InterPro" id="IPR054353">
    <property type="entry name" value="IstA-like_C"/>
</dbReference>
<evidence type="ECO:0000313" key="3">
    <source>
        <dbReference type="EMBL" id="TYB31153.1"/>
    </source>
</evidence>
<feature type="non-terminal residue" evidence="3">
    <location>
        <position position="401"/>
    </location>
</feature>
<dbReference type="Gene3D" id="1.10.10.60">
    <property type="entry name" value="Homeodomain-like"/>
    <property type="match status" value="1"/>
</dbReference>
<dbReference type="PROSITE" id="PS50994">
    <property type="entry name" value="INTEGRASE"/>
    <property type="match status" value="1"/>
</dbReference>
<comment type="similarity">
    <text evidence="1">Belongs to the transposase IS21/IS408/IS1162 family.</text>
</comment>
<dbReference type="Pfam" id="PF22483">
    <property type="entry name" value="Mu-transpos_C_2"/>
    <property type="match status" value="1"/>
</dbReference>
<comment type="caution">
    <text evidence="3">The sequence shown here is derived from an EMBL/GenBank/DDBJ whole genome shotgun (WGS) entry which is preliminary data.</text>
</comment>
<reference evidence="3" key="1">
    <citation type="submission" date="2019-08" db="EMBL/GenBank/DDBJ databases">
        <title>Genomic characterization of a novel candidate phylum (ARYD3) from a high temperature, high salinity tertiary oil reservoir in north central Oklahoma, USA.</title>
        <authorList>
            <person name="Youssef N.H."/>
            <person name="Yadav A."/>
            <person name="Elshahed M.S."/>
        </authorList>
    </citation>
    <scope>NUCLEOTIDE SEQUENCE [LARGE SCALE GENOMIC DNA]</scope>
    <source>
        <strain evidence="3">ARYD3</strain>
    </source>
</reference>
<dbReference type="PANTHER" id="PTHR35004">
    <property type="entry name" value="TRANSPOSASE RV3428C-RELATED"/>
    <property type="match status" value="1"/>
</dbReference>
<dbReference type="AlphaFoldDB" id="A0A5D0MHR4"/>
<dbReference type="InterPro" id="IPR036397">
    <property type="entry name" value="RNaseH_sf"/>
</dbReference>
<organism evidence="3 4">
    <name type="scientific">Candidatus Mcinerneyibacterium aminivorans</name>
    <dbReference type="NCBI Taxonomy" id="2703815"/>
    <lineage>
        <taxon>Bacteria</taxon>
        <taxon>Candidatus Macinerneyibacteriota</taxon>
        <taxon>Candidatus Mcinerneyibacteria</taxon>
        <taxon>Candidatus Mcinerneyibacteriales</taxon>
        <taxon>Candidatus Mcinerneyibacteriaceae</taxon>
        <taxon>Candidatus Mcinerneyibacterium</taxon>
    </lineage>
</organism>
<dbReference type="InterPro" id="IPR001584">
    <property type="entry name" value="Integrase_cat-core"/>
</dbReference>
<dbReference type="SUPFAM" id="SSF53098">
    <property type="entry name" value="Ribonuclease H-like"/>
    <property type="match status" value="1"/>
</dbReference>
<dbReference type="SUPFAM" id="SSF46689">
    <property type="entry name" value="Homeodomain-like"/>
    <property type="match status" value="1"/>
</dbReference>
<proteinExistence type="inferred from homology"/>
<gene>
    <name evidence="3" type="ORF">FXF47_05595</name>
</gene>
<dbReference type="InterPro" id="IPR012337">
    <property type="entry name" value="RNaseH-like_sf"/>
</dbReference>
<name>A0A5D0MHR4_9BACT</name>
<evidence type="ECO:0000256" key="1">
    <source>
        <dbReference type="ARBA" id="ARBA00009277"/>
    </source>
</evidence>
<dbReference type="GO" id="GO:0015074">
    <property type="term" value="P:DNA integration"/>
    <property type="evidence" value="ECO:0007669"/>
    <property type="project" value="InterPro"/>
</dbReference>